<reference evidence="8" key="2">
    <citation type="submission" date="2022-01" db="EMBL/GenBank/DDBJ databases">
        <authorList>
            <person name="Yamashiro T."/>
            <person name="Shiraishi A."/>
            <person name="Satake H."/>
            <person name="Nakayama K."/>
        </authorList>
    </citation>
    <scope>NUCLEOTIDE SEQUENCE</scope>
</reference>
<sequence length="772" mass="86565">DATQDRAEEIVKDRYEATNGFLSTTIISADSSQFKREKLKKVEDLVQKLKTLNSDHNEAQTDYIASLCEKTNPNDIYISEILLASGLLLRDLGCFELHSSGHPINPELFLVLEHWTDFHDESSVIAVEIERLIFRDLVNEIVMSEVFDGKPGNLDDATQDRAEEIVKDRYEATNGFLLTTIISADSSQFKREKLKKVEDLVQKLKRLNSDHNEAQTDYIASLCEKTNPNDIYISEILLASGLLLRDLGCFEFHSSGHPINPELFLVLEHTRFSNLQKGKFHRKLIFDSVNEILVRKFSSPSKMMQNPRKLLSEVCLEIEQQQVHKKGYMCDLEEGDDLKRLLWKDVLKKSENWTDFHDESPVIAVEVERLIFRDLVNEIVMSELNDDVTRRTTDKSTDAVNSINGTIITYGQTGAGKTYTMEGGNILETGDGKKGLLPRVVDELFEAINLCGDMATYKIKLSMVEIYMERVRDLFDLSKDNIQILDQKGHRILLYGVTEMLISDGEEALKFLSSGIANRAVGETRISLSLSLCHSSPCSCIMVSTGKLVLVDLAGSEKVEKTGAEGRVFEEAFKSLSALGNVINALTSIPHGKANDIPYHDSKLTRYLQDALGGSSHTALLCCCSPSLCNSSESLSTLRFGARAKHIKASLRVSFKEDMSDKNQETSLSPNDMKLKVDEKDEQYVFSFDKVFYDDSGQADVYEILGRPIVRGYIHLVEGCAKKSLKLDDYSMMNSVIACGVICLDLTDFGINEIVMSEVFDGKPGNLGKFCK</sequence>
<evidence type="ECO:0000313" key="9">
    <source>
        <dbReference type="Proteomes" id="UP001151760"/>
    </source>
</evidence>
<evidence type="ECO:0000256" key="6">
    <source>
        <dbReference type="SAM" id="Coils"/>
    </source>
</evidence>
<evidence type="ECO:0000313" key="8">
    <source>
        <dbReference type="EMBL" id="GJT35309.1"/>
    </source>
</evidence>
<evidence type="ECO:0000259" key="7">
    <source>
        <dbReference type="PROSITE" id="PS50067"/>
    </source>
</evidence>
<proteinExistence type="inferred from homology"/>
<comment type="caution">
    <text evidence="8">The sequence shown here is derived from an EMBL/GenBank/DDBJ whole genome shotgun (WGS) entry which is preliminary data.</text>
</comment>
<dbReference type="InterPro" id="IPR027417">
    <property type="entry name" value="P-loop_NTPase"/>
</dbReference>
<keyword evidence="5" id="KW-0493">Microtubule</keyword>
<feature type="domain" description="Kinesin motor" evidence="7">
    <location>
        <begin position="397"/>
        <end position="647"/>
    </location>
</feature>
<dbReference type="SUPFAM" id="SSF52540">
    <property type="entry name" value="P-loop containing nucleoside triphosphate hydrolases"/>
    <property type="match status" value="1"/>
</dbReference>
<dbReference type="InterPro" id="IPR001752">
    <property type="entry name" value="Kinesin_motor_dom"/>
</dbReference>
<dbReference type="PROSITE" id="PS50067">
    <property type="entry name" value="KINESIN_MOTOR_2"/>
    <property type="match status" value="1"/>
</dbReference>
<evidence type="ECO:0000256" key="4">
    <source>
        <dbReference type="PROSITE-ProRule" id="PRU00283"/>
    </source>
</evidence>
<dbReference type="PROSITE" id="PS00411">
    <property type="entry name" value="KINESIN_MOTOR_1"/>
    <property type="match status" value="1"/>
</dbReference>
<dbReference type="Proteomes" id="UP001151760">
    <property type="component" value="Unassembled WGS sequence"/>
</dbReference>
<evidence type="ECO:0000256" key="2">
    <source>
        <dbReference type="ARBA" id="ARBA00022840"/>
    </source>
</evidence>
<dbReference type="PANTHER" id="PTHR31680:SF13">
    <property type="entry name" value="DUF3741-ASSOCIATED SEQUENCE MOTIF PROTEIN-RELATED"/>
    <property type="match status" value="1"/>
</dbReference>
<keyword evidence="9" id="KW-1185">Reference proteome</keyword>
<dbReference type="InterPro" id="IPR033334">
    <property type="entry name" value="LNG1/2"/>
</dbReference>
<dbReference type="EMBL" id="BQNB010015040">
    <property type="protein sequence ID" value="GJT35309.1"/>
    <property type="molecule type" value="Genomic_DNA"/>
</dbReference>
<feature type="non-terminal residue" evidence="8">
    <location>
        <position position="1"/>
    </location>
</feature>
<feature type="binding site" evidence="4">
    <location>
        <begin position="411"/>
        <end position="418"/>
    </location>
    <ligand>
        <name>ATP</name>
        <dbReference type="ChEBI" id="CHEBI:30616"/>
    </ligand>
</feature>
<comment type="similarity">
    <text evidence="4 5">Belongs to the TRAFAC class myosin-kinesin ATPase superfamily. Kinesin family.</text>
</comment>
<accession>A0ABQ5DDZ2</accession>
<feature type="coiled-coil region" evidence="6">
    <location>
        <begin position="187"/>
        <end position="217"/>
    </location>
</feature>
<organism evidence="8 9">
    <name type="scientific">Tanacetum coccineum</name>
    <dbReference type="NCBI Taxonomy" id="301880"/>
    <lineage>
        <taxon>Eukaryota</taxon>
        <taxon>Viridiplantae</taxon>
        <taxon>Streptophyta</taxon>
        <taxon>Embryophyta</taxon>
        <taxon>Tracheophyta</taxon>
        <taxon>Spermatophyta</taxon>
        <taxon>Magnoliopsida</taxon>
        <taxon>eudicotyledons</taxon>
        <taxon>Gunneridae</taxon>
        <taxon>Pentapetalae</taxon>
        <taxon>asterids</taxon>
        <taxon>campanulids</taxon>
        <taxon>Asterales</taxon>
        <taxon>Asteraceae</taxon>
        <taxon>Asteroideae</taxon>
        <taxon>Anthemideae</taxon>
        <taxon>Anthemidinae</taxon>
        <taxon>Tanacetum</taxon>
    </lineage>
</organism>
<dbReference type="InterPro" id="IPR019821">
    <property type="entry name" value="Kinesin_motor_CS"/>
</dbReference>
<keyword evidence="3 4" id="KW-0505">Motor protein</keyword>
<evidence type="ECO:0000256" key="1">
    <source>
        <dbReference type="ARBA" id="ARBA00022741"/>
    </source>
</evidence>
<dbReference type="InterPro" id="IPR036961">
    <property type="entry name" value="Kinesin_motor_dom_sf"/>
</dbReference>
<feature type="coiled-coil region" evidence="6">
    <location>
        <begin position="35"/>
        <end position="62"/>
    </location>
</feature>
<dbReference type="Pfam" id="PF14309">
    <property type="entry name" value="DUF4378"/>
    <property type="match status" value="1"/>
</dbReference>
<name>A0ABQ5DDZ2_9ASTR</name>
<reference evidence="8" key="1">
    <citation type="journal article" date="2022" name="Int. J. Mol. Sci.">
        <title>Draft Genome of Tanacetum Coccineum: Genomic Comparison of Closely Related Tanacetum-Family Plants.</title>
        <authorList>
            <person name="Yamashiro T."/>
            <person name="Shiraishi A."/>
            <person name="Nakayama K."/>
            <person name="Satake H."/>
        </authorList>
    </citation>
    <scope>NUCLEOTIDE SEQUENCE</scope>
</reference>
<dbReference type="Gene3D" id="3.40.850.10">
    <property type="entry name" value="Kinesin motor domain"/>
    <property type="match status" value="1"/>
</dbReference>
<dbReference type="PRINTS" id="PR00380">
    <property type="entry name" value="KINESINHEAVY"/>
</dbReference>
<dbReference type="SMART" id="SM00129">
    <property type="entry name" value="KISc"/>
    <property type="match status" value="1"/>
</dbReference>
<protein>
    <recommendedName>
        <fullName evidence="5">Kinesin-like protein</fullName>
    </recommendedName>
</protein>
<evidence type="ECO:0000256" key="3">
    <source>
        <dbReference type="ARBA" id="ARBA00023175"/>
    </source>
</evidence>
<dbReference type="Pfam" id="PF00225">
    <property type="entry name" value="Kinesin"/>
    <property type="match status" value="1"/>
</dbReference>
<dbReference type="PANTHER" id="PTHR31680">
    <property type="entry name" value="LONGIFOLIA PROTEIN"/>
    <property type="match status" value="1"/>
</dbReference>
<dbReference type="InterPro" id="IPR025486">
    <property type="entry name" value="DUF4378"/>
</dbReference>
<keyword evidence="1 4" id="KW-0547">Nucleotide-binding</keyword>
<keyword evidence="2 4" id="KW-0067">ATP-binding</keyword>
<keyword evidence="6" id="KW-0175">Coiled coil</keyword>
<gene>
    <name evidence="8" type="ORF">Tco_0925728</name>
</gene>
<evidence type="ECO:0000256" key="5">
    <source>
        <dbReference type="RuleBase" id="RU000394"/>
    </source>
</evidence>